<keyword evidence="1" id="KW-0732">Signal</keyword>
<sequence length="393" mass="42812">MKKVLALVLTIVMVLSIVGCAKPAEPANGGAEQPASSGETAAAPKYKIAIYTGTVSQNEEEFRSMEAAAKKYPGMIVSQTYPDSFTTEQETLISNAVGLVSDPDVKVLIMNQAVQGAAAAFEKVREARPDVLILAYQPGETDIIAAKADVIINGDEVAQGYKIVEQAKKLGAKTFIHYSFPRHMSYPLIVQRREIIVSECERLGIKFVDATAPDPAGDASITGAQQFILEDVPRKVAEYGKDTNFFSTNCGMQEPLIKSCVEQGAINAQQCCPSPFHGYPGALGISVEGHSGDSEYMVEQIKAKLAEAGVSGRFSSYAFPLAMVSTAAFVEYGRMYCEGQLKDRNDPEALHKCFDEVSEGYKIYFDNYKTADKDNKTVVQENFYLVLADYITF</sequence>
<dbReference type="Gene3D" id="3.40.50.11390">
    <property type="match status" value="1"/>
</dbReference>
<comment type="caution">
    <text evidence="2">The sequence shown here is derived from an EMBL/GenBank/DDBJ whole genome shotgun (WGS) entry which is preliminary data.</text>
</comment>
<keyword evidence="3" id="KW-1185">Reference proteome</keyword>
<dbReference type="EMBL" id="JAJEKE010000017">
    <property type="protein sequence ID" value="MCQ1531037.1"/>
    <property type="molecule type" value="Genomic_DNA"/>
</dbReference>
<dbReference type="Proteomes" id="UP001651880">
    <property type="component" value="Unassembled WGS sequence"/>
</dbReference>
<evidence type="ECO:0000313" key="2">
    <source>
        <dbReference type="EMBL" id="MCQ1531037.1"/>
    </source>
</evidence>
<feature type="signal peptide" evidence="1">
    <location>
        <begin position="1"/>
        <end position="21"/>
    </location>
</feature>
<gene>
    <name evidence="2" type="ORF">LJD61_16015</name>
</gene>
<organism evidence="2 3">
    <name type="scientific">Lutispora saccharofermentans</name>
    <dbReference type="NCBI Taxonomy" id="3024236"/>
    <lineage>
        <taxon>Bacteria</taxon>
        <taxon>Bacillati</taxon>
        <taxon>Bacillota</taxon>
        <taxon>Clostridia</taxon>
        <taxon>Lutisporales</taxon>
        <taxon>Lutisporaceae</taxon>
        <taxon>Lutispora</taxon>
    </lineage>
</organism>
<accession>A0ABT1NIL6</accession>
<dbReference type="PROSITE" id="PS51257">
    <property type="entry name" value="PROKAR_LIPOPROTEIN"/>
    <property type="match status" value="1"/>
</dbReference>
<dbReference type="InterPro" id="IPR028082">
    <property type="entry name" value="Peripla_BP_I"/>
</dbReference>
<dbReference type="SUPFAM" id="SSF53822">
    <property type="entry name" value="Periplasmic binding protein-like I"/>
    <property type="match status" value="1"/>
</dbReference>
<proteinExistence type="predicted"/>
<evidence type="ECO:0000313" key="3">
    <source>
        <dbReference type="Proteomes" id="UP001651880"/>
    </source>
</evidence>
<name>A0ABT1NIL6_9FIRM</name>
<dbReference type="Pfam" id="PF12683">
    <property type="entry name" value="DUF3798"/>
    <property type="match status" value="1"/>
</dbReference>
<evidence type="ECO:0000256" key="1">
    <source>
        <dbReference type="SAM" id="SignalP"/>
    </source>
</evidence>
<reference evidence="2 3" key="1">
    <citation type="submission" date="2021-10" db="EMBL/GenBank/DDBJ databases">
        <title>Lutispora strain m25 sp. nov., a thermophilic, non-spore-forming bacterium isolated from a lab-scale methanogenic bioreactor digesting anaerobic sludge.</title>
        <authorList>
            <person name="El Houari A."/>
            <person name="Mcdonald J."/>
        </authorList>
    </citation>
    <scope>NUCLEOTIDE SEQUENCE [LARGE SCALE GENOMIC DNA]</scope>
    <source>
        <strain evidence="3">m25</strain>
    </source>
</reference>
<protein>
    <submittedName>
        <fullName evidence="2">DUF3798 domain-containing protein</fullName>
    </submittedName>
</protein>
<dbReference type="InterPro" id="IPR024258">
    <property type="entry name" value="DUF3798"/>
</dbReference>
<dbReference type="RefSeq" id="WP_255228554.1">
    <property type="nucleotide sequence ID" value="NZ_JAJEKE010000017.1"/>
</dbReference>
<feature type="chain" id="PRO_5046388500" evidence="1">
    <location>
        <begin position="22"/>
        <end position="393"/>
    </location>
</feature>